<dbReference type="Pfam" id="PF07698">
    <property type="entry name" value="7TM-7TMR_HD"/>
    <property type="match status" value="1"/>
</dbReference>
<feature type="transmembrane region" description="Helical" evidence="1">
    <location>
        <begin position="301"/>
        <end position="318"/>
    </location>
</feature>
<feature type="transmembrane region" description="Helical" evidence="1">
    <location>
        <begin position="406"/>
        <end position="431"/>
    </location>
</feature>
<dbReference type="SMART" id="SM00471">
    <property type="entry name" value="HDc"/>
    <property type="match status" value="1"/>
</dbReference>
<proteinExistence type="predicted"/>
<evidence type="ECO:0000313" key="3">
    <source>
        <dbReference type="EMBL" id="MDQ0168051.1"/>
    </source>
</evidence>
<accession>A0ABT9W479</accession>
<comment type="caution">
    <text evidence="3">The sequence shown here is derived from an EMBL/GenBank/DDBJ whole genome shotgun (WGS) entry which is preliminary data.</text>
</comment>
<feature type="transmembrane region" description="Helical" evidence="1">
    <location>
        <begin position="266"/>
        <end position="289"/>
    </location>
</feature>
<feature type="transmembrane region" description="Helical" evidence="1">
    <location>
        <begin position="350"/>
        <end position="370"/>
    </location>
</feature>
<organism evidence="3 4">
    <name type="scientific">Caldalkalibacillus horti</name>
    <dbReference type="NCBI Taxonomy" id="77523"/>
    <lineage>
        <taxon>Bacteria</taxon>
        <taxon>Bacillati</taxon>
        <taxon>Bacillota</taxon>
        <taxon>Bacilli</taxon>
        <taxon>Bacillales</taxon>
        <taxon>Bacillaceae</taxon>
        <taxon>Caldalkalibacillus</taxon>
    </lineage>
</organism>
<dbReference type="Proteomes" id="UP001235840">
    <property type="component" value="Unassembled WGS sequence"/>
</dbReference>
<evidence type="ECO:0000259" key="2">
    <source>
        <dbReference type="SMART" id="SM00471"/>
    </source>
</evidence>
<keyword evidence="1" id="KW-0472">Membrane</keyword>
<keyword evidence="4" id="KW-1185">Reference proteome</keyword>
<dbReference type="InterPro" id="IPR003607">
    <property type="entry name" value="HD/PDEase_dom"/>
</dbReference>
<name>A0ABT9W479_9BACI</name>
<feature type="domain" description="HD/PDEase" evidence="2">
    <location>
        <begin position="487"/>
        <end position="643"/>
    </location>
</feature>
<protein>
    <submittedName>
        <fullName evidence="3">Nucleotidyltransferase with HDIG domain</fullName>
    </submittedName>
</protein>
<dbReference type="InterPro" id="IPR011624">
    <property type="entry name" value="Metal-dep_PHydrolase_7TM_extra"/>
</dbReference>
<dbReference type="SUPFAM" id="SSF109604">
    <property type="entry name" value="HD-domain/PDEase-like"/>
    <property type="match status" value="1"/>
</dbReference>
<feature type="transmembrane region" description="Helical" evidence="1">
    <location>
        <begin position="21"/>
        <end position="40"/>
    </location>
</feature>
<dbReference type="RefSeq" id="WP_307397486.1">
    <property type="nucleotide sequence ID" value="NZ_BAAADK010000015.1"/>
</dbReference>
<feature type="transmembrane region" description="Helical" evidence="1">
    <location>
        <begin position="437"/>
        <end position="458"/>
    </location>
</feature>
<keyword evidence="1" id="KW-1133">Transmembrane helix</keyword>
<dbReference type="InterPro" id="IPR006675">
    <property type="entry name" value="HDIG_dom"/>
</dbReference>
<dbReference type="EMBL" id="JAUSTY010000023">
    <property type="protein sequence ID" value="MDQ0168051.1"/>
    <property type="molecule type" value="Genomic_DNA"/>
</dbReference>
<dbReference type="Gene3D" id="1.10.3210.10">
    <property type="entry name" value="Hypothetical protein af1432"/>
    <property type="match status" value="1"/>
</dbReference>
<dbReference type="Pfam" id="PF07697">
    <property type="entry name" value="7TMR-HDED"/>
    <property type="match status" value="1"/>
</dbReference>
<evidence type="ECO:0000256" key="1">
    <source>
        <dbReference type="SAM" id="Phobius"/>
    </source>
</evidence>
<dbReference type="PANTHER" id="PTHR36442">
    <property type="entry name" value="CYCLIC-DI-AMP PHOSPHODIESTERASE PGPH"/>
    <property type="match status" value="1"/>
</dbReference>
<dbReference type="InterPro" id="IPR052722">
    <property type="entry name" value="PgpH_phosphodiesterase"/>
</dbReference>
<reference evidence="3 4" key="1">
    <citation type="submission" date="2023-07" db="EMBL/GenBank/DDBJ databases">
        <title>Genomic Encyclopedia of Type Strains, Phase IV (KMG-IV): sequencing the most valuable type-strain genomes for metagenomic binning, comparative biology and taxonomic classification.</title>
        <authorList>
            <person name="Goeker M."/>
        </authorList>
    </citation>
    <scope>NUCLEOTIDE SEQUENCE [LARGE SCALE GENOMIC DNA]</scope>
    <source>
        <strain evidence="3 4">DSM 12751</strain>
    </source>
</reference>
<gene>
    <name evidence="3" type="ORF">J2S11_003981</name>
</gene>
<dbReference type="PANTHER" id="PTHR36442:SF1">
    <property type="entry name" value="CYCLIC-DI-AMP PHOSPHODIESTERASE PGPH"/>
    <property type="match status" value="1"/>
</dbReference>
<dbReference type="InterPro" id="IPR006674">
    <property type="entry name" value="HD_domain"/>
</dbReference>
<feature type="transmembrane region" description="Helical" evidence="1">
    <location>
        <begin position="376"/>
        <end position="394"/>
    </location>
</feature>
<feature type="transmembrane region" description="Helical" evidence="1">
    <location>
        <begin position="324"/>
        <end position="343"/>
    </location>
</feature>
<dbReference type="Pfam" id="PF01966">
    <property type="entry name" value="HD"/>
    <property type="match status" value="1"/>
</dbReference>
<sequence length="706" mass="79369">MKKKFSLDGQKTWEKYRDHTSVRISLYALLGLVLYVLMFANVAPEVIDVSLGTRAESNIASPVTIRDDRETERAQEIAAREVEPEYIKDDDITTRQNQNLDRTFIQIKEIAAEDIPNEEKLDKLRESIAYSLNEDSYNLFISYPVEEIETLRRMTTSIVYEIMYDGISQQNNGLNRAYQRVDDALMVSSLDEQMRAVSREMARAAIVPNFVLDHEETERLRQEARDRVGNIIIREGEIIVSEGEIISAEVYRKLRLVGLLSESANMLPYLGLAMYIILLIAALGVYISFSGLPIQKNNKILFMYILIFALTVSVMKIVNIFQGLQYTGVGFLIPVAFGTMLMTMLIHQRVAIFSSFVLALIAAIILNENVSSLMDISYAIIAIFSGLAGAYFLGAGTRKTKILQAGFVVSIVTVVSVFTITMLQNVTVSWIELSQHLLFAFLNGILASVLTIGFMPFFEAAFTILSSSKLIELSNPNHPLLRKVLIEAPGTYHHSVMVANLAEAAAEAIGANGLLARVGAYYHDVGKTKRPHFFIENQMNMENPHDKIAPHLSKTIITAHGRDGAQMLKEHNLPKAIQDIAEQHHGDSLLKYFYHKAKQEADTEVTESEFRYPGPKAQFKESAIVGIVDSVEAAVRSMSKPSPERIDNLVRNIIRDRLEDGQFDECDITLKELDMIAKAVCETLQGIFHSRIEYPEDKEKVKVLEK</sequence>
<dbReference type="InterPro" id="IPR011621">
    <property type="entry name" value="Metal-dep_PHydrolase_7TM_intra"/>
</dbReference>
<evidence type="ECO:0000313" key="4">
    <source>
        <dbReference type="Proteomes" id="UP001235840"/>
    </source>
</evidence>
<dbReference type="NCBIfam" id="TIGR00277">
    <property type="entry name" value="HDIG"/>
    <property type="match status" value="1"/>
</dbReference>
<keyword evidence="1" id="KW-0812">Transmembrane</keyword>
<dbReference type="CDD" id="cd00077">
    <property type="entry name" value="HDc"/>
    <property type="match status" value="1"/>
</dbReference>